<evidence type="ECO:0000313" key="4">
    <source>
        <dbReference type="Proteomes" id="UP000317893"/>
    </source>
</evidence>
<proteinExistence type="predicted"/>
<dbReference type="EMBL" id="VFMN01000001">
    <property type="protein sequence ID" value="TQJ09593.1"/>
    <property type="molecule type" value="Genomic_DNA"/>
</dbReference>
<dbReference type="InterPro" id="IPR025164">
    <property type="entry name" value="Toastrack_DUF4097"/>
</dbReference>
<sequence length="313" mass="32135">MTQEWSIEGPRVLDIGGEGERVDALTVMVVGGRVDVVTHDDSPTARLEVTSVEGLPVRVRYDGSTLTVTHGKDDDHSVIEMIKRTVESFGRNKVVLSLSVPEGATTSVSTVSATGLVSGVRAKVSANTVSGRMTLSDLRGPLEVNTVSGAVDCTDVEGALSVNGVSGAVTVQAGRLPSAEVNTVSGDIALDLLDGRCRVESNSVSGDVTVRAPLLGYDVEGHTATGQVVVDGRQLSAGGRRGGFGFGRGGQLVEGDGELRVRASAVSGSIVVLRSSARVDGAGAPQDAPAPQDARGPQDAQDAQDAHDGEEGR</sequence>
<protein>
    <submittedName>
        <fullName evidence="3">Putative adhesin</fullName>
    </submittedName>
</protein>
<name>A0A542E2M8_9MICO</name>
<feature type="compositionally biased region" description="Low complexity" evidence="1">
    <location>
        <begin position="280"/>
        <end position="303"/>
    </location>
</feature>
<evidence type="ECO:0000256" key="1">
    <source>
        <dbReference type="SAM" id="MobiDB-lite"/>
    </source>
</evidence>
<gene>
    <name evidence="3" type="ORF">FB458_2705</name>
</gene>
<dbReference type="AlphaFoldDB" id="A0A542E2M8"/>
<dbReference type="Proteomes" id="UP000317893">
    <property type="component" value="Unassembled WGS sequence"/>
</dbReference>
<feature type="domain" description="DUF4097" evidence="2">
    <location>
        <begin position="123"/>
        <end position="212"/>
    </location>
</feature>
<comment type="caution">
    <text evidence="3">The sequence shown here is derived from an EMBL/GenBank/DDBJ whole genome shotgun (WGS) entry which is preliminary data.</text>
</comment>
<evidence type="ECO:0000259" key="2">
    <source>
        <dbReference type="Pfam" id="PF13349"/>
    </source>
</evidence>
<feature type="region of interest" description="Disordered" evidence="1">
    <location>
        <begin position="277"/>
        <end position="313"/>
    </location>
</feature>
<accession>A0A542E2M8</accession>
<feature type="compositionally biased region" description="Basic and acidic residues" evidence="1">
    <location>
        <begin position="304"/>
        <end position="313"/>
    </location>
</feature>
<dbReference type="Pfam" id="PF13349">
    <property type="entry name" value="DUF4097"/>
    <property type="match status" value="1"/>
</dbReference>
<organism evidence="3 4">
    <name type="scientific">Lapillicoccus jejuensis</name>
    <dbReference type="NCBI Taxonomy" id="402171"/>
    <lineage>
        <taxon>Bacteria</taxon>
        <taxon>Bacillati</taxon>
        <taxon>Actinomycetota</taxon>
        <taxon>Actinomycetes</taxon>
        <taxon>Micrococcales</taxon>
        <taxon>Intrasporangiaceae</taxon>
        <taxon>Lapillicoccus</taxon>
    </lineage>
</organism>
<dbReference type="RefSeq" id="WP_141848935.1">
    <property type="nucleotide sequence ID" value="NZ_BAAAPR010000009.1"/>
</dbReference>
<evidence type="ECO:0000313" key="3">
    <source>
        <dbReference type="EMBL" id="TQJ09593.1"/>
    </source>
</evidence>
<dbReference type="OrthoDB" id="3232569at2"/>
<keyword evidence="4" id="KW-1185">Reference proteome</keyword>
<reference evidence="3 4" key="1">
    <citation type="submission" date="2019-06" db="EMBL/GenBank/DDBJ databases">
        <title>Sequencing the genomes of 1000 actinobacteria strains.</title>
        <authorList>
            <person name="Klenk H.-P."/>
        </authorList>
    </citation>
    <scope>NUCLEOTIDE SEQUENCE [LARGE SCALE GENOMIC DNA]</scope>
    <source>
        <strain evidence="3 4">DSM 18607</strain>
    </source>
</reference>